<reference evidence="1 2" key="1">
    <citation type="submission" date="2021-12" db="EMBL/GenBank/DDBJ databases">
        <title>A phylogenomic analysis of Limosilactobacillus reuteri reveals ancient and stable evolutionary relationships with rodents and birds and zoonotic transmission to humans.</title>
        <authorList>
            <person name="Li F."/>
            <person name="Li X."/>
            <person name="Cheng C."/>
            <person name="Tollenaar S."/>
            <person name="Zhang J.S."/>
            <person name="Simpson D."/>
            <person name="Tasseva G."/>
            <person name="Perez-Munoz M.E."/>
            <person name="Frese S."/>
            <person name="Gaenzle M.G."/>
            <person name="Walter J."/>
            <person name="Zheng J."/>
        </authorList>
    </citation>
    <scope>NUCLEOTIDE SEQUENCE [LARGE SCALE GENOMIC DNA]</scope>
    <source>
        <strain evidence="1 2">WF-AF5-A</strain>
    </source>
</reference>
<accession>A0ABS8REQ8</accession>
<organism evidence="1 2">
    <name type="scientific">Limosilactobacillus balticus</name>
    <dbReference type="NCBI Taxonomy" id="2759747"/>
    <lineage>
        <taxon>Bacteria</taxon>
        <taxon>Bacillati</taxon>
        <taxon>Bacillota</taxon>
        <taxon>Bacilli</taxon>
        <taxon>Lactobacillales</taxon>
        <taxon>Lactobacillaceae</taxon>
        <taxon>Limosilactobacillus</taxon>
    </lineage>
</organism>
<dbReference type="Proteomes" id="UP001200032">
    <property type="component" value="Unassembled WGS sequence"/>
</dbReference>
<gene>
    <name evidence="1" type="ORF">LTY59_09690</name>
</gene>
<evidence type="ECO:0000313" key="1">
    <source>
        <dbReference type="EMBL" id="MCD7139470.1"/>
    </source>
</evidence>
<evidence type="ECO:0000313" key="2">
    <source>
        <dbReference type="Proteomes" id="UP001200032"/>
    </source>
</evidence>
<keyword evidence="2" id="KW-1185">Reference proteome</keyword>
<name>A0ABS8REQ8_9LACO</name>
<protein>
    <recommendedName>
        <fullName evidence="3">Transposase</fullName>
    </recommendedName>
</protein>
<proteinExistence type="predicted"/>
<dbReference type="EMBL" id="JAJPDJ010000073">
    <property type="protein sequence ID" value="MCD7139470.1"/>
    <property type="molecule type" value="Genomic_DNA"/>
</dbReference>
<sequence>MTKISVNTKIKAVEEYADGTASLAAIRIKYGIAQLDLNSLQQLAK</sequence>
<evidence type="ECO:0008006" key="3">
    <source>
        <dbReference type="Google" id="ProtNLM"/>
    </source>
</evidence>
<comment type="caution">
    <text evidence="1">The sequence shown here is derived from an EMBL/GenBank/DDBJ whole genome shotgun (WGS) entry which is preliminary data.</text>
</comment>